<dbReference type="AlphaFoldDB" id="A0A559MDQ3"/>
<dbReference type="InterPro" id="IPR014752">
    <property type="entry name" value="Arrestin-like_C"/>
</dbReference>
<evidence type="ECO:0000313" key="1">
    <source>
        <dbReference type="EMBL" id="TVY91081.1"/>
    </source>
</evidence>
<reference evidence="1 2" key="1">
    <citation type="submission" date="2018-05" db="EMBL/GenBank/DDBJ databases">
        <title>Genome sequencing and assembly of the regulated plant pathogen Lachnellula willkommii and related sister species for the development of diagnostic species identification markers.</title>
        <authorList>
            <person name="Giroux E."/>
            <person name="Bilodeau G."/>
        </authorList>
    </citation>
    <scope>NUCLEOTIDE SEQUENCE [LARGE SCALE GENOMIC DNA]</scope>
    <source>
        <strain evidence="1 2">CBS 172.35</strain>
    </source>
</reference>
<keyword evidence="2" id="KW-1185">Reference proteome</keyword>
<dbReference type="Proteomes" id="UP000315522">
    <property type="component" value="Unassembled WGS sequence"/>
</dbReference>
<sequence length="149" mass="17511">MSVRIQFDNPHSFYTNLDFISGKIILSLTSDENVSAIIVKLEGESRTVLMRPNPQMNPQHYRRDNRQGVFFRARSREWYNDGADIYAEGWPTRIPFSIEDPDQQRLRRPSIATDGPRKWLWRAWFKWITSTTIQTCEEDITAISDWVSG</sequence>
<accession>A0A559MDQ3</accession>
<dbReference type="CDD" id="cd22952">
    <property type="entry name" value="ART10-like"/>
    <property type="match status" value="1"/>
</dbReference>
<evidence type="ECO:0000313" key="2">
    <source>
        <dbReference type="Proteomes" id="UP000315522"/>
    </source>
</evidence>
<proteinExistence type="predicted"/>
<gene>
    <name evidence="1" type="ORF">LAWI1_G002774</name>
</gene>
<dbReference type="EMBL" id="QGML01000654">
    <property type="protein sequence ID" value="TVY91081.1"/>
    <property type="molecule type" value="Genomic_DNA"/>
</dbReference>
<organism evidence="1 2">
    <name type="scientific">Lachnellula willkommii</name>
    <dbReference type="NCBI Taxonomy" id="215461"/>
    <lineage>
        <taxon>Eukaryota</taxon>
        <taxon>Fungi</taxon>
        <taxon>Dikarya</taxon>
        <taxon>Ascomycota</taxon>
        <taxon>Pezizomycotina</taxon>
        <taxon>Leotiomycetes</taxon>
        <taxon>Helotiales</taxon>
        <taxon>Lachnaceae</taxon>
        <taxon>Lachnellula</taxon>
    </lineage>
</organism>
<comment type="caution">
    <text evidence="1">The sequence shown here is derived from an EMBL/GenBank/DDBJ whole genome shotgun (WGS) entry which is preliminary data.</text>
</comment>
<protein>
    <submittedName>
        <fullName evidence="1">Uncharacterized protein</fullName>
    </submittedName>
</protein>
<dbReference type="Gene3D" id="2.60.40.640">
    <property type="match status" value="1"/>
</dbReference>
<name>A0A559MDQ3_9HELO</name>